<evidence type="ECO:0000256" key="1">
    <source>
        <dbReference type="ARBA" id="ARBA00006148"/>
    </source>
</evidence>
<dbReference type="AlphaFoldDB" id="A0A2G9TF20"/>
<name>A0A2G9TF20_TELCI</name>
<protein>
    <submittedName>
        <fullName evidence="5">Uncharacterized protein</fullName>
    </submittedName>
</protein>
<keyword evidence="2" id="KW-0812">Transmembrane</keyword>
<dbReference type="InterPro" id="IPR050746">
    <property type="entry name" value="DAACS"/>
</dbReference>
<accession>A0A2G9TF20</accession>
<keyword evidence="4" id="KW-0472">Membrane</keyword>
<dbReference type="PANTHER" id="PTHR11958:SF46">
    <property type="entry name" value="SODIUM-DEPENDENT EXCITATORY AMINO ACID TRANSPORTER GLT-3-RELATED"/>
    <property type="match status" value="1"/>
</dbReference>
<sequence>TGIILVSSIHPGDPSLIDSLGEGTLENTALSTLDTFLDQIRNMFPENIIQATFQQVQTYYVPIRPKLQRLNGTSNVSEVVFHKPQLTYTNEMNVLGLKLSIAYTN</sequence>
<dbReference type="Proteomes" id="UP000230423">
    <property type="component" value="Unassembled WGS sequence"/>
</dbReference>
<evidence type="ECO:0000256" key="4">
    <source>
        <dbReference type="ARBA" id="ARBA00023136"/>
    </source>
</evidence>
<proteinExistence type="inferred from homology"/>
<dbReference type="OrthoDB" id="5877963at2759"/>
<evidence type="ECO:0000313" key="5">
    <source>
        <dbReference type="EMBL" id="PIO56545.1"/>
    </source>
</evidence>
<evidence type="ECO:0000256" key="2">
    <source>
        <dbReference type="ARBA" id="ARBA00022692"/>
    </source>
</evidence>
<reference evidence="5 6" key="1">
    <citation type="submission" date="2015-09" db="EMBL/GenBank/DDBJ databases">
        <title>Draft genome of the parasitic nematode Teladorsagia circumcincta isolate WARC Sus (inbred).</title>
        <authorList>
            <person name="Mitreva M."/>
        </authorList>
    </citation>
    <scope>NUCLEOTIDE SEQUENCE [LARGE SCALE GENOMIC DNA]</scope>
    <source>
        <strain evidence="5 6">S</strain>
    </source>
</reference>
<gene>
    <name evidence="5" type="ORF">TELCIR_22055</name>
</gene>
<dbReference type="Gene3D" id="1.10.3860.10">
    <property type="entry name" value="Sodium:dicarboxylate symporter"/>
    <property type="match status" value="1"/>
</dbReference>
<dbReference type="PANTHER" id="PTHR11958">
    <property type="entry name" value="SODIUM/DICARBOXYLATE SYMPORTER-RELATED"/>
    <property type="match status" value="1"/>
</dbReference>
<evidence type="ECO:0000256" key="3">
    <source>
        <dbReference type="ARBA" id="ARBA00022989"/>
    </source>
</evidence>
<dbReference type="GO" id="GO:0005313">
    <property type="term" value="F:L-glutamate transmembrane transporter activity"/>
    <property type="evidence" value="ECO:0007669"/>
    <property type="project" value="TreeGrafter"/>
</dbReference>
<comment type="similarity">
    <text evidence="1">Belongs to the dicarboxylate/amino acid:cation symporter (DAACS) (TC 2.A.23) family.</text>
</comment>
<dbReference type="GO" id="GO:0015501">
    <property type="term" value="F:glutamate:sodium symporter activity"/>
    <property type="evidence" value="ECO:0007669"/>
    <property type="project" value="TreeGrafter"/>
</dbReference>
<keyword evidence="6" id="KW-1185">Reference proteome</keyword>
<dbReference type="GO" id="GO:0015175">
    <property type="term" value="F:neutral L-amino acid transmembrane transporter activity"/>
    <property type="evidence" value="ECO:0007669"/>
    <property type="project" value="TreeGrafter"/>
</dbReference>
<dbReference type="GO" id="GO:0005886">
    <property type="term" value="C:plasma membrane"/>
    <property type="evidence" value="ECO:0007669"/>
    <property type="project" value="TreeGrafter"/>
</dbReference>
<keyword evidence="3" id="KW-1133">Transmembrane helix</keyword>
<dbReference type="InterPro" id="IPR036458">
    <property type="entry name" value="Na:dicarbo_symporter_sf"/>
</dbReference>
<organism evidence="5 6">
    <name type="scientific">Teladorsagia circumcincta</name>
    <name type="common">Brown stomach worm</name>
    <name type="synonym">Ostertagia circumcincta</name>
    <dbReference type="NCBI Taxonomy" id="45464"/>
    <lineage>
        <taxon>Eukaryota</taxon>
        <taxon>Metazoa</taxon>
        <taxon>Ecdysozoa</taxon>
        <taxon>Nematoda</taxon>
        <taxon>Chromadorea</taxon>
        <taxon>Rhabditida</taxon>
        <taxon>Rhabditina</taxon>
        <taxon>Rhabditomorpha</taxon>
        <taxon>Strongyloidea</taxon>
        <taxon>Trichostrongylidae</taxon>
        <taxon>Teladorsagia</taxon>
    </lineage>
</organism>
<feature type="non-terminal residue" evidence="5">
    <location>
        <position position="1"/>
    </location>
</feature>
<evidence type="ECO:0000313" key="6">
    <source>
        <dbReference type="Proteomes" id="UP000230423"/>
    </source>
</evidence>
<dbReference type="EMBL" id="KZ375152">
    <property type="protein sequence ID" value="PIO56545.1"/>
    <property type="molecule type" value="Genomic_DNA"/>
</dbReference>